<gene>
    <name evidence="1" type="ORF">HHI36_008232</name>
</gene>
<evidence type="ECO:0000313" key="2">
    <source>
        <dbReference type="Proteomes" id="UP001516400"/>
    </source>
</evidence>
<accession>A0ABD2MSG0</accession>
<name>A0ABD2MSG0_9CUCU</name>
<keyword evidence="2" id="KW-1185">Reference proteome</keyword>
<organism evidence="1 2">
    <name type="scientific">Cryptolaemus montrouzieri</name>
    <dbReference type="NCBI Taxonomy" id="559131"/>
    <lineage>
        <taxon>Eukaryota</taxon>
        <taxon>Metazoa</taxon>
        <taxon>Ecdysozoa</taxon>
        <taxon>Arthropoda</taxon>
        <taxon>Hexapoda</taxon>
        <taxon>Insecta</taxon>
        <taxon>Pterygota</taxon>
        <taxon>Neoptera</taxon>
        <taxon>Endopterygota</taxon>
        <taxon>Coleoptera</taxon>
        <taxon>Polyphaga</taxon>
        <taxon>Cucujiformia</taxon>
        <taxon>Coccinelloidea</taxon>
        <taxon>Coccinellidae</taxon>
        <taxon>Scymninae</taxon>
        <taxon>Scymnini</taxon>
        <taxon>Cryptolaemus</taxon>
    </lineage>
</organism>
<proteinExistence type="predicted"/>
<evidence type="ECO:0000313" key="1">
    <source>
        <dbReference type="EMBL" id="KAL3269152.1"/>
    </source>
</evidence>
<dbReference type="AlphaFoldDB" id="A0ABD2MSG0"/>
<protein>
    <submittedName>
        <fullName evidence="1">Uncharacterized protein</fullName>
    </submittedName>
</protein>
<dbReference type="EMBL" id="JABFTP020000021">
    <property type="protein sequence ID" value="KAL3269152.1"/>
    <property type="molecule type" value="Genomic_DNA"/>
</dbReference>
<reference evidence="1 2" key="1">
    <citation type="journal article" date="2021" name="BMC Biol.">
        <title>Horizontally acquired antibacterial genes associated with adaptive radiation of ladybird beetles.</title>
        <authorList>
            <person name="Li H.S."/>
            <person name="Tang X.F."/>
            <person name="Huang Y.H."/>
            <person name="Xu Z.Y."/>
            <person name="Chen M.L."/>
            <person name="Du X.Y."/>
            <person name="Qiu B.Y."/>
            <person name="Chen P.T."/>
            <person name="Zhang W."/>
            <person name="Slipinski A."/>
            <person name="Escalona H.E."/>
            <person name="Waterhouse R.M."/>
            <person name="Zwick A."/>
            <person name="Pang H."/>
        </authorList>
    </citation>
    <scope>NUCLEOTIDE SEQUENCE [LARGE SCALE GENOMIC DNA]</scope>
    <source>
        <strain evidence="1">SYSU2018</strain>
    </source>
</reference>
<dbReference type="Proteomes" id="UP001516400">
    <property type="component" value="Unassembled WGS sequence"/>
</dbReference>
<sequence>MVENFEYGDKIPIKKSAEFTEEICHSKYMPHDWSRVAITPLYENGDRSKYCYYRLYLAAFMKNRLEIQPEKSIKMASVKTGQRLINYSLQSKIWWNVMNTVCR</sequence>
<comment type="caution">
    <text evidence="1">The sequence shown here is derived from an EMBL/GenBank/DDBJ whole genome shotgun (WGS) entry which is preliminary data.</text>
</comment>